<keyword evidence="2" id="KW-1185">Reference proteome</keyword>
<reference evidence="1" key="1">
    <citation type="submission" date="2016-03" db="EMBL/GenBank/DDBJ databases">
        <title>Mechanisms controlling the formation of the plant cell surface in tip-growing cells are functionally conserved among land plants.</title>
        <authorList>
            <person name="Honkanen S."/>
            <person name="Jones V.A."/>
            <person name="Morieri G."/>
            <person name="Champion C."/>
            <person name="Hetherington A.J."/>
            <person name="Kelly S."/>
            <person name="Saint-Marcoux D."/>
            <person name="Proust H."/>
            <person name="Prescott H."/>
            <person name="Dolan L."/>
        </authorList>
    </citation>
    <scope>NUCLEOTIDE SEQUENCE [LARGE SCALE GENOMIC DNA]</scope>
    <source>
        <tissue evidence="1">Whole gametophyte</tissue>
    </source>
</reference>
<evidence type="ECO:0000313" key="2">
    <source>
        <dbReference type="Proteomes" id="UP000077202"/>
    </source>
</evidence>
<comment type="caution">
    <text evidence="1">The sequence shown here is derived from an EMBL/GenBank/DDBJ whole genome shotgun (WGS) entry which is preliminary data.</text>
</comment>
<dbReference type="Proteomes" id="UP000077202">
    <property type="component" value="Unassembled WGS sequence"/>
</dbReference>
<organism evidence="1 2">
    <name type="scientific">Marchantia polymorpha subsp. ruderalis</name>
    <dbReference type="NCBI Taxonomy" id="1480154"/>
    <lineage>
        <taxon>Eukaryota</taxon>
        <taxon>Viridiplantae</taxon>
        <taxon>Streptophyta</taxon>
        <taxon>Embryophyta</taxon>
        <taxon>Marchantiophyta</taxon>
        <taxon>Marchantiopsida</taxon>
        <taxon>Marchantiidae</taxon>
        <taxon>Marchantiales</taxon>
        <taxon>Marchantiaceae</taxon>
        <taxon>Marchantia</taxon>
    </lineage>
</organism>
<dbReference type="EMBL" id="LVLJ01002045">
    <property type="protein sequence ID" value="OAE26908.1"/>
    <property type="molecule type" value="Genomic_DNA"/>
</dbReference>
<protein>
    <submittedName>
        <fullName evidence="1">Uncharacterized protein</fullName>
    </submittedName>
</protein>
<dbReference type="AlphaFoldDB" id="A0A176W1G4"/>
<evidence type="ECO:0000313" key="1">
    <source>
        <dbReference type="EMBL" id="OAE26908.1"/>
    </source>
</evidence>
<proteinExistence type="predicted"/>
<sequence>MTTWQVEFVEQALRGERIHWVRILWYVVHQHIGESPRQSANYLSPFINFYRGMGLLTAAEPKRLPLHTHVVDGAKSLGANEVDTDQEDIQLALTLRRVDGCKDGVEGRLQKSLISEKDVSKEAEEKEAEIEVETPKRNPKPSAMPIVYTQLGMKSLEVVPLLRYLDRKLEKYVRPSVVGSYVELVEKKKLWKSAKKTCERLQGDIETTMRATVDLRDRLKAFRVAFNEESRHVDELTVDLVKRDQTHAVELGAKTKDLA</sequence>
<name>A0A176W1G4_MARPO</name>
<gene>
    <name evidence="1" type="ORF">AXG93_718s1000</name>
</gene>
<accession>A0A176W1G4</accession>